<dbReference type="PANTHER" id="PTHR46018:SF2">
    <property type="entry name" value="ZINC PHOSPHODIESTERASE ELAC PROTEIN 1"/>
    <property type="match status" value="1"/>
</dbReference>
<dbReference type="CDD" id="cd07715">
    <property type="entry name" value="TaR3-like_MBL-fold"/>
    <property type="match status" value="1"/>
</dbReference>
<feature type="domain" description="Metallo-beta-lactamase" evidence="1">
    <location>
        <begin position="41"/>
        <end position="242"/>
    </location>
</feature>
<gene>
    <name evidence="2" type="ORF">EHI47_36415</name>
</gene>
<dbReference type="GO" id="GO:0042781">
    <property type="term" value="F:3'-tRNA processing endoribonuclease activity"/>
    <property type="evidence" value="ECO:0007669"/>
    <property type="project" value="TreeGrafter"/>
</dbReference>
<organism evidence="2 3">
    <name type="scientific">Rhizobium leguminosarum</name>
    <dbReference type="NCBI Taxonomy" id="384"/>
    <lineage>
        <taxon>Bacteria</taxon>
        <taxon>Pseudomonadati</taxon>
        <taxon>Pseudomonadota</taxon>
        <taxon>Alphaproteobacteria</taxon>
        <taxon>Hyphomicrobiales</taxon>
        <taxon>Rhizobiaceae</taxon>
        <taxon>Rhizobium/Agrobacterium group</taxon>
        <taxon>Rhizobium</taxon>
    </lineage>
</organism>
<dbReference type="Pfam" id="PF12706">
    <property type="entry name" value="Lactamase_B_2"/>
    <property type="match status" value="1"/>
</dbReference>
<protein>
    <submittedName>
        <fullName evidence="2">MBL fold metallo-hydrolase</fullName>
    </submittedName>
</protein>
<dbReference type="InterPro" id="IPR001279">
    <property type="entry name" value="Metallo-B-lactamas"/>
</dbReference>
<evidence type="ECO:0000313" key="3">
    <source>
        <dbReference type="Proteomes" id="UP000283817"/>
    </source>
</evidence>
<dbReference type="PANTHER" id="PTHR46018">
    <property type="entry name" value="ZINC PHOSPHODIESTERASE ELAC PROTEIN 1"/>
    <property type="match status" value="1"/>
</dbReference>
<dbReference type="EMBL" id="SBHX01000113">
    <property type="protein sequence ID" value="RWX21412.1"/>
    <property type="molecule type" value="Genomic_DNA"/>
</dbReference>
<dbReference type="InterPro" id="IPR036866">
    <property type="entry name" value="RibonucZ/Hydroxyglut_hydro"/>
</dbReference>
<sequence>MTTELFQVKFWGVRGSIPVSGPEFDRYGGNTSCIEIRCGEHRMIFDAGSGLREAGLSLLADSVSDVDLFFSHCHYDHIIGLPFFKAIYYPSINVNIWSGHLNGKMSTREMVEQFISPPWFPVKTDICQATMNFRDFHAGQVLTPHAGIEIKTFMLNHPGGAIGYRIEWQGRSVALVYDIEHIPGSYDPVSLEMMRDADLVVYDCTYNEDEMQRFKGFGHSTWQHGTELAKMAGTKRFALFHHAPSRTDEQLAQMEMQAQAAFPESFAARDNQIVVIE</sequence>
<dbReference type="AlphaFoldDB" id="A0A444HIV5"/>
<dbReference type="RefSeq" id="WP_128412655.1">
    <property type="nucleotide sequence ID" value="NZ_SBHX01000113.1"/>
</dbReference>
<name>A0A444HIV5_RHILE</name>
<accession>A0A444HIV5</accession>
<dbReference type="Proteomes" id="UP000283817">
    <property type="component" value="Unassembled WGS sequence"/>
</dbReference>
<evidence type="ECO:0000313" key="2">
    <source>
        <dbReference type="EMBL" id="RWX21412.1"/>
    </source>
</evidence>
<comment type="caution">
    <text evidence="2">The sequence shown here is derived from an EMBL/GenBank/DDBJ whole genome shotgun (WGS) entry which is preliminary data.</text>
</comment>
<reference evidence="2 3" key="1">
    <citation type="submission" date="2019-01" db="EMBL/GenBank/DDBJ databases">
        <title>RHIZO-ID as a novel technology for direct rhizobia identification.</title>
        <authorList>
            <person name="De Meyer S.E."/>
        </authorList>
    </citation>
    <scope>NUCLEOTIDE SEQUENCE [LARGE SCALE GENOMIC DNA]</scope>
    <source>
        <strain evidence="2 3">WSM448</strain>
    </source>
</reference>
<dbReference type="Gene3D" id="3.60.15.10">
    <property type="entry name" value="Ribonuclease Z/Hydroxyacylglutathione hydrolase-like"/>
    <property type="match status" value="1"/>
</dbReference>
<evidence type="ECO:0000259" key="1">
    <source>
        <dbReference type="Pfam" id="PF12706"/>
    </source>
</evidence>
<dbReference type="SUPFAM" id="SSF56281">
    <property type="entry name" value="Metallo-hydrolase/oxidoreductase"/>
    <property type="match status" value="1"/>
</dbReference>
<proteinExistence type="predicted"/>
<keyword evidence="2" id="KW-0378">Hydrolase</keyword>